<feature type="compositionally biased region" description="Basic and acidic residues" evidence="1">
    <location>
        <begin position="52"/>
        <end position="61"/>
    </location>
</feature>
<evidence type="ECO:0000256" key="1">
    <source>
        <dbReference type="SAM" id="MobiDB-lite"/>
    </source>
</evidence>
<gene>
    <name evidence="2" type="ORF">PPROV_000452100</name>
</gene>
<protein>
    <submittedName>
        <fullName evidence="2">Uncharacterized protein</fullName>
    </submittedName>
</protein>
<keyword evidence="3" id="KW-1185">Reference proteome</keyword>
<sequence>MGAQAAAPALAFALGPSAREEHNLKEDGVCAACGRKEEVAGVPEAAGEFAPSEERRQEREARKLKHERAKLEGRAKRKSQGDKKANCCLVGLFTCASIPLV</sequence>
<reference evidence="2" key="1">
    <citation type="submission" date="2020-10" db="EMBL/GenBank/DDBJ databases">
        <title>Unveiling of a novel bifunctional photoreceptor, Dualchrome1, isolated from a cosmopolitan green alga.</title>
        <authorList>
            <person name="Suzuki S."/>
            <person name="Kawachi M."/>
        </authorList>
    </citation>
    <scope>NUCLEOTIDE SEQUENCE</scope>
    <source>
        <strain evidence="2">NIES 2893</strain>
    </source>
</reference>
<evidence type="ECO:0000313" key="3">
    <source>
        <dbReference type="Proteomes" id="UP000660262"/>
    </source>
</evidence>
<dbReference type="Proteomes" id="UP000660262">
    <property type="component" value="Unassembled WGS sequence"/>
</dbReference>
<dbReference type="AlphaFoldDB" id="A0A830HG99"/>
<feature type="compositionally biased region" description="Basic and acidic residues" evidence="1">
    <location>
        <begin position="69"/>
        <end position="82"/>
    </location>
</feature>
<proteinExistence type="predicted"/>
<organism evidence="2 3">
    <name type="scientific">Pycnococcus provasolii</name>
    <dbReference type="NCBI Taxonomy" id="41880"/>
    <lineage>
        <taxon>Eukaryota</taxon>
        <taxon>Viridiplantae</taxon>
        <taxon>Chlorophyta</taxon>
        <taxon>Pseudoscourfieldiophyceae</taxon>
        <taxon>Pseudoscourfieldiales</taxon>
        <taxon>Pycnococcaceae</taxon>
        <taxon>Pycnococcus</taxon>
    </lineage>
</organism>
<dbReference type="EMBL" id="BNJQ01000011">
    <property type="protein sequence ID" value="GHP05772.1"/>
    <property type="molecule type" value="Genomic_DNA"/>
</dbReference>
<name>A0A830HG99_9CHLO</name>
<comment type="caution">
    <text evidence="2">The sequence shown here is derived from an EMBL/GenBank/DDBJ whole genome shotgun (WGS) entry which is preliminary data.</text>
</comment>
<accession>A0A830HG99</accession>
<evidence type="ECO:0000313" key="2">
    <source>
        <dbReference type="EMBL" id="GHP05772.1"/>
    </source>
</evidence>
<feature type="region of interest" description="Disordered" evidence="1">
    <location>
        <begin position="43"/>
        <end position="82"/>
    </location>
</feature>